<evidence type="ECO:0000313" key="2">
    <source>
        <dbReference type="Proteomes" id="UP000289738"/>
    </source>
</evidence>
<accession>A0A445CHK5</accession>
<gene>
    <name evidence="1" type="ORF">Ahy_A07g037011</name>
</gene>
<name>A0A445CHK5_ARAHY</name>
<proteinExistence type="predicted"/>
<protein>
    <submittedName>
        <fullName evidence="1">Uncharacterized protein</fullName>
    </submittedName>
</protein>
<dbReference type="PANTHER" id="PTHR37611:SF2">
    <property type="entry name" value="VIRUS-SPECIFIC-SIGNALING-PATHWAY REGULATED PROTEIN-RELATED"/>
    <property type="match status" value="1"/>
</dbReference>
<dbReference type="PANTHER" id="PTHR37611">
    <property type="entry name" value="VIRUS-SPECIFIC-SIGNALING-PATHWAY REGULATED PROTEIN-RELATED"/>
    <property type="match status" value="1"/>
</dbReference>
<organism evidence="1 2">
    <name type="scientific">Arachis hypogaea</name>
    <name type="common">Peanut</name>
    <dbReference type="NCBI Taxonomy" id="3818"/>
    <lineage>
        <taxon>Eukaryota</taxon>
        <taxon>Viridiplantae</taxon>
        <taxon>Streptophyta</taxon>
        <taxon>Embryophyta</taxon>
        <taxon>Tracheophyta</taxon>
        <taxon>Spermatophyta</taxon>
        <taxon>Magnoliopsida</taxon>
        <taxon>eudicotyledons</taxon>
        <taxon>Gunneridae</taxon>
        <taxon>Pentapetalae</taxon>
        <taxon>rosids</taxon>
        <taxon>fabids</taxon>
        <taxon>Fabales</taxon>
        <taxon>Fabaceae</taxon>
        <taxon>Papilionoideae</taxon>
        <taxon>50 kb inversion clade</taxon>
        <taxon>dalbergioids sensu lato</taxon>
        <taxon>Dalbergieae</taxon>
        <taxon>Pterocarpus clade</taxon>
        <taxon>Arachis</taxon>
    </lineage>
</organism>
<dbReference type="AlphaFoldDB" id="A0A445CHK5"/>
<comment type="caution">
    <text evidence="1">The sequence shown here is derived from an EMBL/GenBank/DDBJ whole genome shotgun (WGS) entry which is preliminary data.</text>
</comment>
<evidence type="ECO:0000313" key="1">
    <source>
        <dbReference type="EMBL" id="RYR50406.1"/>
    </source>
</evidence>
<dbReference type="Proteomes" id="UP000289738">
    <property type="component" value="Chromosome A07"/>
</dbReference>
<dbReference type="EMBL" id="SDMP01000007">
    <property type="protein sequence ID" value="RYR50406.1"/>
    <property type="molecule type" value="Genomic_DNA"/>
</dbReference>
<reference evidence="1 2" key="1">
    <citation type="submission" date="2019-01" db="EMBL/GenBank/DDBJ databases">
        <title>Sequencing of cultivated peanut Arachis hypogaea provides insights into genome evolution and oil improvement.</title>
        <authorList>
            <person name="Chen X."/>
        </authorList>
    </citation>
    <scope>NUCLEOTIDE SEQUENCE [LARGE SCALE GENOMIC DNA]</scope>
    <source>
        <strain evidence="2">cv. Fuhuasheng</strain>
        <tissue evidence="1">Leaves</tissue>
    </source>
</reference>
<keyword evidence="2" id="KW-1185">Reference proteome</keyword>
<dbReference type="OrthoDB" id="691231at2759"/>
<dbReference type="Gramene" id="arahy.Tifrunner.gnm2.ann2.Ah07g305400.1">
    <property type="protein sequence ID" value="arahy.Tifrunner.gnm2.ann2.Ah07g305400.1-CDS-1"/>
    <property type="gene ID" value="arahy.Tifrunner.gnm2.ann2.Ah07g305400"/>
</dbReference>
<sequence>MASHQVCETLGFINGDDQVMEINGALLISLMDESSFDDDHDAAESDDDHDDRLNSLIRSFEAEIITSGSNNTKNMELGHGDYSESSWTKMGHVDGQDYLASSNDEFGVEWVDMDFVPSSPCDHHDNSCWCIDDPYDGVVVENNSLKDYEGYVMEEQNDSNSLFWQTVIIT</sequence>